<keyword evidence="6 11" id="KW-0378">Hydrolase</keyword>
<comment type="cofactor">
    <cofactor evidence="2">
        <name>Zn(2+)</name>
        <dbReference type="ChEBI" id="CHEBI:29105"/>
    </cofactor>
</comment>
<reference evidence="11" key="1">
    <citation type="journal article" date="2021" name="PeerJ">
        <title>Extensive microbial diversity within the chicken gut microbiome revealed by metagenomics and culture.</title>
        <authorList>
            <person name="Gilroy R."/>
            <person name="Ravi A."/>
            <person name="Getino M."/>
            <person name="Pursley I."/>
            <person name="Horton D.L."/>
            <person name="Alikhan N.F."/>
            <person name="Baker D."/>
            <person name="Gharbi K."/>
            <person name="Hall N."/>
            <person name="Watson M."/>
            <person name="Adriaenssens E.M."/>
            <person name="Foster-Nyarko E."/>
            <person name="Jarju S."/>
            <person name="Secka A."/>
            <person name="Antonio M."/>
            <person name="Oren A."/>
            <person name="Chaudhuri R.R."/>
            <person name="La Ragione R."/>
            <person name="Hildebrand F."/>
            <person name="Pallen M.J."/>
        </authorList>
    </citation>
    <scope>NUCLEOTIDE SEQUENCE</scope>
    <source>
        <strain evidence="11">ChiGjej6B6-14162</strain>
    </source>
</reference>
<dbReference type="GO" id="GO:0046872">
    <property type="term" value="F:metal ion binding"/>
    <property type="evidence" value="ECO:0007669"/>
    <property type="project" value="UniProtKB-KW"/>
</dbReference>
<evidence type="ECO:0000259" key="10">
    <source>
        <dbReference type="PROSITE" id="PS51462"/>
    </source>
</evidence>
<comment type="cofactor">
    <cofactor evidence="1">
        <name>Mg(2+)</name>
        <dbReference type="ChEBI" id="CHEBI:18420"/>
    </cofactor>
</comment>
<dbReference type="InterPro" id="IPR015797">
    <property type="entry name" value="NUDIX_hydrolase-like_dom_sf"/>
</dbReference>
<dbReference type="FunFam" id="3.90.79.10:FF:000051">
    <property type="entry name" value="Probable NADH pyrophosphatase"/>
    <property type="match status" value="1"/>
</dbReference>
<dbReference type="EMBL" id="DXEL01000030">
    <property type="protein sequence ID" value="HIX74131.1"/>
    <property type="molecule type" value="Genomic_DNA"/>
</dbReference>
<comment type="catalytic activity">
    <reaction evidence="9">
        <text>a 5'-end NAD(+)-phospho-ribonucleoside in mRNA + H2O = a 5'-end phospho-adenosine-phospho-ribonucleoside in mRNA + beta-nicotinamide D-ribonucleotide + 2 H(+)</text>
        <dbReference type="Rhea" id="RHEA:60876"/>
        <dbReference type="Rhea" id="RHEA-COMP:15698"/>
        <dbReference type="Rhea" id="RHEA-COMP:15719"/>
        <dbReference type="ChEBI" id="CHEBI:14649"/>
        <dbReference type="ChEBI" id="CHEBI:15377"/>
        <dbReference type="ChEBI" id="CHEBI:15378"/>
        <dbReference type="ChEBI" id="CHEBI:144029"/>
        <dbReference type="ChEBI" id="CHEBI:144051"/>
    </reaction>
    <physiologicalReaction direction="left-to-right" evidence="9">
        <dbReference type="Rhea" id="RHEA:60877"/>
    </physiologicalReaction>
</comment>
<dbReference type="InterPro" id="IPR049734">
    <property type="entry name" value="NudC-like_C"/>
</dbReference>
<evidence type="ECO:0000313" key="12">
    <source>
        <dbReference type="Proteomes" id="UP000886740"/>
    </source>
</evidence>
<dbReference type="GO" id="GO:0005829">
    <property type="term" value="C:cytosol"/>
    <property type="evidence" value="ECO:0007669"/>
    <property type="project" value="TreeGrafter"/>
</dbReference>
<dbReference type="AlphaFoldDB" id="A0A9D1X7V1"/>
<accession>A0A9D1X7V1</accession>
<dbReference type="NCBIfam" id="NF001299">
    <property type="entry name" value="PRK00241.1"/>
    <property type="match status" value="1"/>
</dbReference>
<dbReference type="InterPro" id="IPR000086">
    <property type="entry name" value="NUDIX_hydrolase_dom"/>
</dbReference>
<evidence type="ECO:0000256" key="2">
    <source>
        <dbReference type="ARBA" id="ARBA00001947"/>
    </source>
</evidence>
<proteinExistence type="inferred from homology"/>
<dbReference type="Gene3D" id="3.90.79.10">
    <property type="entry name" value="Nucleoside Triphosphate Pyrophosphohydrolase"/>
    <property type="match status" value="1"/>
</dbReference>
<keyword evidence="7" id="KW-0460">Magnesium</keyword>
<feature type="domain" description="Nudix hydrolase" evidence="10">
    <location>
        <begin position="126"/>
        <end position="252"/>
    </location>
</feature>
<organism evidence="11 12">
    <name type="scientific">Candidatus Parabacteroides intestinipullorum</name>
    <dbReference type="NCBI Taxonomy" id="2838723"/>
    <lineage>
        <taxon>Bacteria</taxon>
        <taxon>Pseudomonadati</taxon>
        <taxon>Bacteroidota</taxon>
        <taxon>Bacteroidia</taxon>
        <taxon>Bacteroidales</taxon>
        <taxon>Tannerellaceae</taxon>
        <taxon>Parabacteroides</taxon>
    </lineage>
</organism>
<name>A0A9D1X7V1_9BACT</name>
<keyword evidence="5" id="KW-0479">Metal-binding</keyword>
<dbReference type="PROSITE" id="PS51462">
    <property type="entry name" value="NUDIX"/>
    <property type="match status" value="1"/>
</dbReference>
<sequence>MPMRTYWFIFYDDQLLLRHDATGGRIPEGPVAPLVIDHWIEATFDDGTTGRVATVDAPEAEAPYRFVGLRASWSILSAEWYAKAGKARQLAYWDQHSRFCPACGTATAQVGPIVKRCPRCGYEIYPTISPAIIVLIRRGEEVLLVHARNFKGRFHGLVAGFLEVGETLEACVRREVCEETGLEIANITYFDSQPWPYPSGLMVGFVADYVSGEIKLQDEELSAGAFFTRDNLPELPQKLSIARRLIDWWLATTAPKV</sequence>
<dbReference type="EC" id="3.6.1.22" evidence="4"/>
<dbReference type="GO" id="GO:0006742">
    <property type="term" value="P:NADP+ catabolic process"/>
    <property type="evidence" value="ECO:0007669"/>
    <property type="project" value="TreeGrafter"/>
</dbReference>
<dbReference type="PANTHER" id="PTHR42904">
    <property type="entry name" value="NUDIX HYDROLASE, NUDC SUBFAMILY"/>
    <property type="match status" value="1"/>
</dbReference>
<dbReference type="GO" id="GO:0019677">
    <property type="term" value="P:NAD+ catabolic process"/>
    <property type="evidence" value="ECO:0007669"/>
    <property type="project" value="TreeGrafter"/>
</dbReference>
<protein>
    <recommendedName>
        <fullName evidence="4">NAD(+) diphosphatase</fullName>
        <ecNumber evidence="4">3.6.1.22</ecNumber>
    </recommendedName>
</protein>
<evidence type="ECO:0000256" key="6">
    <source>
        <dbReference type="ARBA" id="ARBA00022801"/>
    </source>
</evidence>
<dbReference type="InterPro" id="IPR015375">
    <property type="entry name" value="NADH_PPase-like_N"/>
</dbReference>
<evidence type="ECO:0000256" key="3">
    <source>
        <dbReference type="ARBA" id="ARBA00009595"/>
    </source>
</evidence>
<evidence type="ECO:0000256" key="7">
    <source>
        <dbReference type="ARBA" id="ARBA00022842"/>
    </source>
</evidence>
<dbReference type="Pfam" id="PF09296">
    <property type="entry name" value="NUDIX-like"/>
    <property type="match status" value="1"/>
</dbReference>
<dbReference type="PANTHER" id="PTHR42904:SF6">
    <property type="entry name" value="NAD-CAPPED RNA HYDROLASE NUDT12"/>
    <property type="match status" value="1"/>
</dbReference>
<evidence type="ECO:0000256" key="9">
    <source>
        <dbReference type="ARBA" id="ARBA00023679"/>
    </source>
</evidence>
<dbReference type="InterPro" id="IPR050241">
    <property type="entry name" value="NAD-cap_RNA_hydrolase_NudC"/>
</dbReference>
<dbReference type="Pfam" id="PF00293">
    <property type="entry name" value="NUDIX"/>
    <property type="match status" value="1"/>
</dbReference>
<evidence type="ECO:0000256" key="1">
    <source>
        <dbReference type="ARBA" id="ARBA00001946"/>
    </source>
</evidence>
<reference evidence="11" key="2">
    <citation type="submission" date="2021-04" db="EMBL/GenBank/DDBJ databases">
        <authorList>
            <person name="Gilroy R."/>
        </authorList>
    </citation>
    <scope>NUCLEOTIDE SEQUENCE</scope>
    <source>
        <strain evidence="11">ChiGjej6B6-14162</strain>
    </source>
</reference>
<dbReference type="Proteomes" id="UP000886740">
    <property type="component" value="Unassembled WGS sequence"/>
</dbReference>
<dbReference type="CDD" id="cd03429">
    <property type="entry name" value="NUDIX_NADH_pyrophosphatase_Nudt13"/>
    <property type="match status" value="1"/>
</dbReference>
<keyword evidence="8" id="KW-0520">NAD</keyword>
<gene>
    <name evidence="11" type="primary">nudC</name>
    <name evidence="11" type="ORF">H9977_03700</name>
</gene>
<dbReference type="SUPFAM" id="SSF55811">
    <property type="entry name" value="Nudix"/>
    <property type="match status" value="2"/>
</dbReference>
<evidence type="ECO:0000313" key="11">
    <source>
        <dbReference type="EMBL" id="HIX74131.1"/>
    </source>
</evidence>
<evidence type="ECO:0000256" key="5">
    <source>
        <dbReference type="ARBA" id="ARBA00022723"/>
    </source>
</evidence>
<dbReference type="GO" id="GO:0035529">
    <property type="term" value="F:NADH pyrophosphatase activity"/>
    <property type="evidence" value="ECO:0007669"/>
    <property type="project" value="TreeGrafter"/>
</dbReference>
<dbReference type="InterPro" id="IPR020084">
    <property type="entry name" value="NUDIX_hydrolase_CS"/>
</dbReference>
<dbReference type="PROSITE" id="PS00893">
    <property type="entry name" value="NUDIX_BOX"/>
    <property type="match status" value="1"/>
</dbReference>
<comment type="caution">
    <text evidence="11">The sequence shown here is derived from an EMBL/GenBank/DDBJ whole genome shotgun (WGS) entry which is preliminary data.</text>
</comment>
<comment type="similarity">
    <text evidence="3">Belongs to the Nudix hydrolase family. NudC subfamily.</text>
</comment>
<evidence type="ECO:0000256" key="4">
    <source>
        <dbReference type="ARBA" id="ARBA00012381"/>
    </source>
</evidence>
<dbReference type="Gene3D" id="3.90.79.20">
    <property type="match status" value="1"/>
</dbReference>
<evidence type="ECO:0000256" key="8">
    <source>
        <dbReference type="ARBA" id="ARBA00023027"/>
    </source>
</evidence>